<accession>A0A235HAB3</accession>
<dbReference type="PANTHER" id="PTHR42813">
    <property type="entry name" value="ZINC-TYPE ALCOHOL DEHYDROGENASE-LIKE"/>
    <property type="match status" value="1"/>
</dbReference>
<dbReference type="GO" id="GO:0016491">
    <property type="term" value="F:oxidoreductase activity"/>
    <property type="evidence" value="ECO:0007669"/>
    <property type="project" value="UniProtKB-KW"/>
</dbReference>
<evidence type="ECO:0000259" key="6">
    <source>
        <dbReference type="Pfam" id="PF00107"/>
    </source>
</evidence>
<gene>
    <name evidence="8" type="ORF">CHT98_19095</name>
</gene>
<keyword evidence="2 5" id="KW-0479">Metal-binding</keyword>
<dbReference type="InterPro" id="IPR002328">
    <property type="entry name" value="ADH_Zn_CS"/>
</dbReference>
<dbReference type="InterPro" id="IPR013149">
    <property type="entry name" value="ADH-like_C"/>
</dbReference>
<dbReference type="InterPro" id="IPR011032">
    <property type="entry name" value="GroES-like_sf"/>
</dbReference>
<dbReference type="Proteomes" id="UP000215367">
    <property type="component" value="Unassembled WGS sequence"/>
</dbReference>
<dbReference type="GO" id="GO:0008270">
    <property type="term" value="F:zinc ion binding"/>
    <property type="evidence" value="ECO:0007669"/>
    <property type="project" value="InterPro"/>
</dbReference>
<reference evidence="8 9" key="1">
    <citation type="submission" date="2017-07" db="EMBL/GenBank/DDBJ databases">
        <title>Whole genome sequence of Azospirillum brasilense 2A1, a potential biofertilizer strain.</title>
        <authorList>
            <person name="Fontana C.A."/>
            <person name="Toffoli L.M."/>
            <person name="Salazar S.M."/>
            <person name="Puglisi E."/>
            <person name="Pedraza R."/>
            <person name="Bassi D."/>
            <person name="Cocconcelli P.S."/>
        </authorList>
    </citation>
    <scope>NUCLEOTIDE SEQUENCE [LARGE SCALE GENOMIC DNA]</scope>
    <source>
        <strain evidence="8 9">2A1</strain>
        <plasmid evidence="8">unnamed</plasmid>
    </source>
</reference>
<dbReference type="Pfam" id="PF08240">
    <property type="entry name" value="ADH_N"/>
    <property type="match status" value="1"/>
</dbReference>
<dbReference type="AlphaFoldDB" id="A0A235HAB3"/>
<evidence type="ECO:0000256" key="5">
    <source>
        <dbReference type="RuleBase" id="RU361277"/>
    </source>
</evidence>
<keyword evidence="8" id="KW-0614">Plasmid</keyword>
<evidence type="ECO:0000256" key="1">
    <source>
        <dbReference type="ARBA" id="ARBA00001947"/>
    </source>
</evidence>
<name>A0A235HAB3_AZOBR</name>
<dbReference type="InterPro" id="IPR013154">
    <property type="entry name" value="ADH-like_N"/>
</dbReference>
<protein>
    <submittedName>
        <fullName evidence="8">Glutathione-dependent formaldehyde dehydrogenase</fullName>
    </submittedName>
</protein>
<dbReference type="PANTHER" id="PTHR42813:SF2">
    <property type="entry name" value="DEHYDROGENASE, ZINC-CONTAINING, PUTATIVE (AFU_ORTHOLOGUE AFUA_2G02810)-RELATED"/>
    <property type="match status" value="1"/>
</dbReference>
<feature type="domain" description="Alcohol dehydrogenase-like C-terminal" evidence="6">
    <location>
        <begin position="197"/>
        <end position="276"/>
    </location>
</feature>
<dbReference type="SUPFAM" id="SSF50129">
    <property type="entry name" value="GroES-like"/>
    <property type="match status" value="1"/>
</dbReference>
<dbReference type="PROSITE" id="PS00059">
    <property type="entry name" value="ADH_ZINC"/>
    <property type="match status" value="1"/>
</dbReference>
<comment type="caution">
    <text evidence="8">The sequence shown here is derived from an EMBL/GenBank/DDBJ whole genome shotgun (WGS) entry which is preliminary data.</text>
</comment>
<comment type="similarity">
    <text evidence="5">Belongs to the zinc-containing alcohol dehydrogenase family.</text>
</comment>
<dbReference type="InterPro" id="IPR036291">
    <property type="entry name" value="NAD(P)-bd_dom_sf"/>
</dbReference>
<proteinExistence type="inferred from homology"/>
<evidence type="ECO:0000313" key="8">
    <source>
        <dbReference type="EMBL" id="OYD82771.1"/>
    </source>
</evidence>
<evidence type="ECO:0000256" key="3">
    <source>
        <dbReference type="ARBA" id="ARBA00022833"/>
    </source>
</evidence>
<evidence type="ECO:0000259" key="7">
    <source>
        <dbReference type="Pfam" id="PF08240"/>
    </source>
</evidence>
<sequence length="390" mass="42673">MKALVWHGTADIRYDTVPDPEIEQPRDAIVKVTSCAICGSDLHLYDHFMPGMEKGDILGHEFMGEVVDVGAEAKSALKVGDRVVVPFTIWCGECEQCRRGNYSVCERSNRNKAMADKLFGHTTAGLFGYTHLTGGYPGGQAEYVRVPFADRTHVKIPDGLTDEQVLFLGDIFPTGWQAAAQCDIQPTDTVAIWGCGPVGQMTIRSAILLGAKQVIAIDRVPERLSMAKAGGAITINFEEESVVERLNELTGGKGPEKCIDAVGMEAHATATLDSMYDRAKQALALESDRAHVLREMMYVCRPAGTLSIPGVYGGLIDKVPFGVSMNKGLTWRMGQTHVNRWTDDLLRRIQEGQIDPSFVITHTVGLADGPGMYQTFRDKRDGCIKVVLKP</sequence>
<keyword evidence="4" id="KW-0560">Oxidoreductase</keyword>
<dbReference type="RefSeq" id="WP_094305078.1">
    <property type="nucleotide sequence ID" value="NZ_NOWT01000019.1"/>
</dbReference>
<evidence type="ECO:0000256" key="4">
    <source>
        <dbReference type="ARBA" id="ARBA00023002"/>
    </source>
</evidence>
<dbReference type="SUPFAM" id="SSF51735">
    <property type="entry name" value="NAD(P)-binding Rossmann-fold domains"/>
    <property type="match status" value="1"/>
</dbReference>
<evidence type="ECO:0000256" key="2">
    <source>
        <dbReference type="ARBA" id="ARBA00022723"/>
    </source>
</evidence>
<feature type="domain" description="Alcohol dehydrogenase-like N-terminal" evidence="7">
    <location>
        <begin position="25"/>
        <end position="158"/>
    </location>
</feature>
<organism evidence="8 9">
    <name type="scientific">Azospirillum brasilense</name>
    <dbReference type="NCBI Taxonomy" id="192"/>
    <lineage>
        <taxon>Bacteria</taxon>
        <taxon>Pseudomonadati</taxon>
        <taxon>Pseudomonadota</taxon>
        <taxon>Alphaproteobacteria</taxon>
        <taxon>Rhodospirillales</taxon>
        <taxon>Azospirillaceae</taxon>
        <taxon>Azospirillum</taxon>
    </lineage>
</organism>
<dbReference type="Gene3D" id="3.40.50.720">
    <property type="entry name" value="NAD(P)-binding Rossmann-like Domain"/>
    <property type="match status" value="1"/>
</dbReference>
<dbReference type="EMBL" id="NOWT01000019">
    <property type="protein sequence ID" value="OYD82771.1"/>
    <property type="molecule type" value="Genomic_DNA"/>
</dbReference>
<evidence type="ECO:0000313" key="9">
    <source>
        <dbReference type="Proteomes" id="UP000215367"/>
    </source>
</evidence>
<keyword evidence="3 5" id="KW-0862">Zinc</keyword>
<comment type="cofactor">
    <cofactor evidence="1 5">
        <name>Zn(2+)</name>
        <dbReference type="ChEBI" id="CHEBI:29105"/>
    </cofactor>
</comment>
<dbReference type="Gene3D" id="3.90.180.10">
    <property type="entry name" value="Medium-chain alcohol dehydrogenases, catalytic domain"/>
    <property type="match status" value="1"/>
</dbReference>
<dbReference type="Pfam" id="PF00107">
    <property type="entry name" value="ADH_zinc_N"/>
    <property type="match status" value="1"/>
</dbReference>
<dbReference type="CDD" id="cd08283">
    <property type="entry name" value="FDH_like_1"/>
    <property type="match status" value="1"/>
</dbReference>
<geneLocation type="plasmid" evidence="8">
    <name>unnamed</name>
</geneLocation>